<accession>A0A6I9SQ41</accession>
<dbReference type="OrthoDB" id="9443236at2759"/>
<evidence type="ECO:0000313" key="6">
    <source>
        <dbReference type="RefSeq" id="XP_020548850.1"/>
    </source>
</evidence>
<dbReference type="PROSITE" id="PS51727">
    <property type="entry name" value="CBP_P300_HAT"/>
    <property type="match status" value="1"/>
</dbReference>
<dbReference type="RefSeq" id="XP_020548853.1">
    <property type="nucleotide sequence ID" value="XM_020693194.1"/>
</dbReference>
<name>A0A6I9SQ41_SESIN</name>
<feature type="domain" description="CBP/p300-type HAT" evidence="3">
    <location>
        <begin position="1"/>
        <end position="210"/>
    </location>
</feature>
<dbReference type="InterPro" id="IPR003959">
    <property type="entry name" value="ATPase_AAA_core"/>
</dbReference>
<proteinExistence type="predicted"/>
<dbReference type="Gene3D" id="1.10.8.60">
    <property type="match status" value="1"/>
</dbReference>
<evidence type="ECO:0000259" key="3">
    <source>
        <dbReference type="PROSITE" id="PS51727"/>
    </source>
</evidence>
<dbReference type="PANTHER" id="PTHR23073">
    <property type="entry name" value="26S PROTEASOME REGULATORY SUBUNIT"/>
    <property type="match status" value="1"/>
</dbReference>
<dbReference type="GeneID" id="105156805"/>
<dbReference type="SUPFAM" id="SSF52540">
    <property type="entry name" value="P-loop containing nucleoside triphosphate hydrolases"/>
    <property type="match status" value="1"/>
</dbReference>
<organism evidence="4 5">
    <name type="scientific">Sesamum indicum</name>
    <name type="common">Oriental sesame</name>
    <name type="synonym">Sesamum orientale</name>
    <dbReference type="NCBI Taxonomy" id="4182"/>
    <lineage>
        <taxon>Eukaryota</taxon>
        <taxon>Viridiplantae</taxon>
        <taxon>Streptophyta</taxon>
        <taxon>Embryophyta</taxon>
        <taxon>Tracheophyta</taxon>
        <taxon>Spermatophyta</taxon>
        <taxon>Magnoliopsida</taxon>
        <taxon>eudicotyledons</taxon>
        <taxon>Gunneridae</taxon>
        <taxon>Pentapetalae</taxon>
        <taxon>asterids</taxon>
        <taxon>lamiids</taxon>
        <taxon>Lamiales</taxon>
        <taxon>Pedaliaceae</taxon>
        <taxon>Sesamum</taxon>
    </lineage>
</organism>
<dbReference type="Pfam" id="PF00004">
    <property type="entry name" value="AAA"/>
    <property type="match status" value="1"/>
</dbReference>
<evidence type="ECO:0000313" key="4">
    <source>
        <dbReference type="Proteomes" id="UP000504604"/>
    </source>
</evidence>
<sequence length="210" mass="23993">MRRNTTVVLEVGALKTMKQMMITESKKSLQSDNGGKKLKHMRERSVMCIPSGQHIEYCLHMNGFDQTVNMKVIMETNQADTLDPALLRLGRLDRNIEFPLADRCQKRLVFQVCTAKMNLSDELDLEDYVSRPYKIRAAKAGGQSSDWRTFATFVYHEFCFTSCCTWACPPLKGEDCILYCNPGIQKTPKSDKLRECECKAKVAAARLPYF</sequence>
<reference evidence="4" key="1">
    <citation type="submission" date="2024-10" db="UniProtKB">
        <authorList>
            <consortium name="RefSeq"/>
        </authorList>
    </citation>
    <scope>NUCLEOTIDE SEQUENCE [LARGE SCALE GENOMIC DNA]</scope>
    <source>
        <strain evidence="4">cv. Zhongzhi No. 13</strain>
    </source>
</reference>
<evidence type="ECO:0000313" key="5">
    <source>
        <dbReference type="RefSeq" id="XP_011071329.1"/>
    </source>
</evidence>
<reference evidence="5 6" key="2">
    <citation type="submission" date="2025-04" db="UniProtKB">
        <authorList>
            <consortium name="RefSeq"/>
        </authorList>
    </citation>
    <scope>IDENTIFICATION</scope>
</reference>
<dbReference type="Proteomes" id="UP000504604">
    <property type="component" value="Linkage group LG1"/>
</dbReference>
<keyword evidence="2" id="KW-0067">ATP-binding</keyword>
<dbReference type="AlphaFoldDB" id="A0A6I9SQ41"/>
<gene>
    <name evidence="5 6 7" type="primary">LOC105156805</name>
</gene>
<dbReference type="KEGG" id="sind:105156805"/>
<dbReference type="InterPro" id="IPR027417">
    <property type="entry name" value="P-loop_NTPase"/>
</dbReference>
<dbReference type="GO" id="GO:0016887">
    <property type="term" value="F:ATP hydrolysis activity"/>
    <property type="evidence" value="ECO:0007669"/>
    <property type="project" value="InterPro"/>
</dbReference>
<protein>
    <submittedName>
        <fullName evidence="5 6">Histone acetyltransferase HAC5-like isoform X1</fullName>
    </submittedName>
</protein>
<dbReference type="InterPro" id="IPR031162">
    <property type="entry name" value="CBP_P300_HAT"/>
</dbReference>
<dbReference type="RefSeq" id="XP_020548850.1">
    <property type="nucleotide sequence ID" value="XM_020693191.1"/>
</dbReference>
<dbReference type="GO" id="GO:0005524">
    <property type="term" value="F:ATP binding"/>
    <property type="evidence" value="ECO:0007669"/>
    <property type="project" value="UniProtKB-KW"/>
</dbReference>
<evidence type="ECO:0000313" key="7">
    <source>
        <dbReference type="RefSeq" id="XP_020548853.1"/>
    </source>
</evidence>
<evidence type="ECO:0000256" key="1">
    <source>
        <dbReference type="ARBA" id="ARBA00022741"/>
    </source>
</evidence>
<keyword evidence="1" id="KW-0547">Nucleotide-binding</keyword>
<dbReference type="Gene3D" id="3.40.50.300">
    <property type="entry name" value="P-loop containing nucleotide triphosphate hydrolases"/>
    <property type="match status" value="1"/>
</dbReference>
<keyword evidence="4" id="KW-1185">Reference proteome</keyword>
<dbReference type="InterPro" id="IPR050221">
    <property type="entry name" value="26S_Proteasome_ATPase"/>
</dbReference>
<evidence type="ECO:0000256" key="2">
    <source>
        <dbReference type="ARBA" id="ARBA00022840"/>
    </source>
</evidence>
<dbReference type="GO" id="GO:0004402">
    <property type="term" value="F:histone acetyltransferase activity"/>
    <property type="evidence" value="ECO:0007669"/>
    <property type="project" value="InterPro"/>
</dbReference>
<dbReference type="RefSeq" id="XP_011071329.1">
    <property type="nucleotide sequence ID" value="XM_011073027.2"/>
</dbReference>